<dbReference type="AlphaFoldDB" id="A0A067CM58"/>
<proteinExistence type="predicted"/>
<dbReference type="GeneID" id="24141118"/>
<name>A0A067CM58_SAPPC</name>
<protein>
    <submittedName>
        <fullName evidence="1">Uncharacterized protein</fullName>
    </submittedName>
</protein>
<sequence>MCFAFEQVWTYQEPFAPYYVAASNVDLLVVVCAVVAETSSALAAKIIGSCTNQVRCGAVQCHPNTLHSRKRTVQAELRTLERRLCIKRLSNAAVLQPNAPRGAIAVPAVEWKEVSADARVVKPSFSMQISKQTLLNE</sequence>
<evidence type="ECO:0000313" key="1">
    <source>
        <dbReference type="EMBL" id="KDO30305.1"/>
    </source>
</evidence>
<organism evidence="1 2">
    <name type="scientific">Saprolegnia parasitica (strain CBS 223.65)</name>
    <dbReference type="NCBI Taxonomy" id="695850"/>
    <lineage>
        <taxon>Eukaryota</taxon>
        <taxon>Sar</taxon>
        <taxon>Stramenopiles</taxon>
        <taxon>Oomycota</taxon>
        <taxon>Saprolegniomycetes</taxon>
        <taxon>Saprolegniales</taxon>
        <taxon>Saprolegniaceae</taxon>
        <taxon>Saprolegnia</taxon>
    </lineage>
</organism>
<dbReference type="Proteomes" id="UP000030745">
    <property type="component" value="Unassembled WGS sequence"/>
</dbReference>
<gene>
    <name evidence="1" type="ORF">SPRG_19846</name>
</gene>
<feature type="non-terminal residue" evidence="1">
    <location>
        <position position="137"/>
    </location>
</feature>
<keyword evidence="2" id="KW-1185">Reference proteome</keyword>
<dbReference type="KEGG" id="spar:SPRG_19846"/>
<accession>A0A067CM58</accession>
<evidence type="ECO:0000313" key="2">
    <source>
        <dbReference type="Proteomes" id="UP000030745"/>
    </source>
</evidence>
<reference evidence="1 2" key="1">
    <citation type="journal article" date="2013" name="PLoS Genet.">
        <title>Distinctive expansion of potential virulence genes in the genome of the oomycete fish pathogen Saprolegnia parasitica.</title>
        <authorList>
            <person name="Jiang R.H."/>
            <person name="de Bruijn I."/>
            <person name="Haas B.J."/>
            <person name="Belmonte R."/>
            <person name="Lobach L."/>
            <person name="Christie J."/>
            <person name="van den Ackerveken G."/>
            <person name="Bottin A."/>
            <person name="Bulone V."/>
            <person name="Diaz-Moreno S.M."/>
            <person name="Dumas B."/>
            <person name="Fan L."/>
            <person name="Gaulin E."/>
            <person name="Govers F."/>
            <person name="Grenville-Briggs L.J."/>
            <person name="Horner N.R."/>
            <person name="Levin J.Z."/>
            <person name="Mammella M."/>
            <person name="Meijer H.J."/>
            <person name="Morris P."/>
            <person name="Nusbaum C."/>
            <person name="Oome S."/>
            <person name="Phillips A.J."/>
            <person name="van Rooyen D."/>
            <person name="Rzeszutek E."/>
            <person name="Saraiva M."/>
            <person name="Secombes C.J."/>
            <person name="Seidl M.F."/>
            <person name="Snel B."/>
            <person name="Stassen J.H."/>
            <person name="Sykes S."/>
            <person name="Tripathy S."/>
            <person name="van den Berg H."/>
            <person name="Vega-Arreguin J.C."/>
            <person name="Wawra S."/>
            <person name="Young S.K."/>
            <person name="Zeng Q."/>
            <person name="Dieguez-Uribeondo J."/>
            <person name="Russ C."/>
            <person name="Tyler B.M."/>
            <person name="van West P."/>
        </authorList>
    </citation>
    <scope>NUCLEOTIDE SEQUENCE [LARGE SCALE GENOMIC DNA]</scope>
    <source>
        <strain evidence="1 2">CBS 223.65</strain>
    </source>
</reference>
<dbReference type="VEuPathDB" id="FungiDB:SPRG_19846"/>
<dbReference type="EMBL" id="KK583202">
    <property type="protein sequence ID" value="KDO30305.1"/>
    <property type="molecule type" value="Genomic_DNA"/>
</dbReference>
<dbReference type="RefSeq" id="XP_012199090.1">
    <property type="nucleotide sequence ID" value="XM_012343700.1"/>
</dbReference>